<dbReference type="OrthoDB" id="1743579at2759"/>
<name>A0A165PTR5_9APHY</name>
<accession>A0A165PTR5</accession>
<evidence type="ECO:0000313" key="2">
    <source>
        <dbReference type="Proteomes" id="UP000076727"/>
    </source>
</evidence>
<proteinExistence type="predicted"/>
<organism evidence="1 2">
    <name type="scientific">Daedalea quercina L-15889</name>
    <dbReference type="NCBI Taxonomy" id="1314783"/>
    <lineage>
        <taxon>Eukaryota</taxon>
        <taxon>Fungi</taxon>
        <taxon>Dikarya</taxon>
        <taxon>Basidiomycota</taxon>
        <taxon>Agaricomycotina</taxon>
        <taxon>Agaricomycetes</taxon>
        <taxon>Polyporales</taxon>
        <taxon>Fomitopsis</taxon>
    </lineage>
</organism>
<protein>
    <submittedName>
        <fullName evidence="1">Uncharacterized protein</fullName>
    </submittedName>
</protein>
<sequence length="144" mass="15855">MSQLLQGFPGSDTGQGSLLPGSAYSIATEVFPDRFSTDGLTNAYPVIVIISQVSHSQLATCQCCATTAGNPDRVILLLARCFDLTRARSSRRRLLWAPQASLPFCSRRMYTSIFPILYPDFTTCDARSSAARRILLPGRRSVEY</sequence>
<reference evidence="1 2" key="1">
    <citation type="journal article" date="2016" name="Mol. Biol. Evol.">
        <title>Comparative Genomics of Early-Diverging Mushroom-Forming Fungi Provides Insights into the Origins of Lignocellulose Decay Capabilities.</title>
        <authorList>
            <person name="Nagy L.G."/>
            <person name="Riley R."/>
            <person name="Tritt A."/>
            <person name="Adam C."/>
            <person name="Daum C."/>
            <person name="Floudas D."/>
            <person name="Sun H."/>
            <person name="Yadav J.S."/>
            <person name="Pangilinan J."/>
            <person name="Larsson K.H."/>
            <person name="Matsuura K."/>
            <person name="Barry K."/>
            <person name="Labutti K."/>
            <person name="Kuo R."/>
            <person name="Ohm R.A."/>
            <person name="Bhattacharya S.S."/>
            <person name="Shirouzu T."/>
            <person name="Yoshinaga Y."/>
            <person name="Martin F.M."/>
            <person name="Grigoriev I.V."/>
            <person name="Hibbett D.S."/>
        </authorList>
    </citation>
    <scope>NUCLEOTIDE SEQUENCE [LARGE SCALE GENOMIC DNA]</scope>
    <source>
        <strain evidence="1 2">L-15889</strain>
    </source>
</reference>
<dbReference type="EMBL" id="KV429065">
    <property type="protein sequence ID" value="KZT68612.1"/>
    <property type="molecule type" value="Genomic_DNA"/>
</dbReference>
<dbReference type="AlphaFoldDB" id="A0A165PTR5"/>
<evidence type="ECO:0000313" key="1">
    <source>
        <dbReference type="EMBL" id="KZT68612.1"/>
    </source>
</evidence>
<gene>
    <name evidence="1" type="ORF">DAEQUDRAFT_324349</name>
</gene>
<keyword evidence="2" id="KW-1185">Reference proteome</keyword>
<dbReference type="Proteomes" id="UP000076727">
    <property type="component" value="Unassembled WGS sequence"/>
</dbReference>